<name>A0A2P6TIX0_CHLSO</name>
<keyword evidence="2" id="KW-1185">Reference proteome</keyword>
<dbReference type="OrthoDB" id="413579at2759"/>
<organism evidence="1 2">
    <name type="scientific">Chlorella sorokiniana</name>
    <name type="common">Freshwater green alga</name>
    <dbReference type="NCBI Taxonomy" id="3076"/>
    <lineage>
        <taxon>Eukaryota</taxon>
        <taxon>Viridiplantae</taxon>
        <taxon>Chlorophyta</taxon>
        <taxon>core chlorophytes</taxon>
        <taxon>Trebouxiophyceae</taxon>
        <taxon>Chlorellales</taxon>
        <taxon>Chlorellaceae</taxon>
        <taxon>Chlorella clade</taxon>
        <taxon>Chlorella</taxon>
    </lineage>
</organism>
<proteinExistence type="predicted"/>
<sequence length="384" mass="42999">MEDGKAVAAVAAARQWRAAAALTAIACLALLGLQVQPLGFSLRLVAVTNMVGHQQAKQQQQQQQQQQMPGDVSWSALNGSVDQFTIRGCPLRRFSHAEAVQCLAGKRLVFVGDSITRYQYLTLLHFLDRRQWPHPSGNQPGQPSVANEHEWPSWNAFLRGTSRLFGGRELCDCYREDLFQYFDPRFRRFVTWKPPEEEKFENRHYRSGNLSVSHFTFTTEPNTVHGHFGFPPYENGRKACKPAACKAAADWSYHLADALRKPVAAMQPTYLVLNSGLWGSSSAFGDKAWREIARAGRAAVAAQQGRVIWRTTTASLGKAAVGRDHDTLALQHTTAAGWGVLDAWAITNPLLQLLPGARPMWDPRHFTAVVYRELNQYLLNMICQ</sequence>
<evidence type="ECO:0000313" key="2">
    <source>
        <dbReference type="Proteomes" id="UP000239899"/>
    </source>
</evidence>
<dbReference type="AlphaFoldDB" id="A0A2P6TIX0"/>
<evidence type="ECO:0000313" key="1">
    <source>
        <dbReference type="EMBL" id="PRW39195.1"/>
    </source>
</evidence>
<dbReference type="EMBL" id="LHPG02000014">
    <property type="protein sequence ID" value="PRW39195.1"/>
    <property type="molecule type" value="Genomic_DNA"/>
</dbReference>
<comment type="caution">
    <text evidence="1">The sequence shown here is derived from an EMBL/GenBank/DDBJ whole genome shotgun (WGS) entry which is preliminary data.</text>
</comment>
<dbReference type="SUPFAM" id="SSF52266">
    <property type="entry name" value="SGNH hydrolase"/>
    <property type="match status" value="1"/>
</dbReference>
<evidence type="ECO:0008006" key="3">
    <source>
        <dbReference type="Google" id="ProtNLM"/>
    </source>
</evidence>
<dbReference type="Proteomes" id="UP000239899">
    <property type="component" value="Unassembled WGS sequence"/>
</dbReference>
<gene>
    <name evidence="1" type="ORF">C2E21_6907</name>
</gene>
<reference evidence="1 2" key="1">
    <citation type="journal article" date="2018" name="Plant J.">
        <title>Genome sequences of Chlorella sorokiniana UTEX 1602 and Micractinium conductrix SAG 241.80: implications to maltose excretion by a green alga.</title>
        <authorList>
            <person name="Arriola M.B."/>
            <person name="Velmurugan N."/>
            <person name="Zhang Y."/>
            <person name="Plunkett M.H."/>
            <person name="Hondzo H."/>
            <person name="Barney B.M."/>
        </authorList>
    </citation>
    <scope>NUCLEOTIDE SEQUENCE [LARGE SCALE GENOMIC DNA]</scope>
    <source>
        <strain evidence="2">UTEX 1602</strain>
    </source>
</reference>
<accession>A0A2P6TIX0</accession>
<protein>
    <recommendedName>
        <fullName evidence="3">PC-Esterase</fullName>
    </recommendedName>
</protein>